<dbReference type="RefSeq" id="XP_018290935.1">
    <property type="nucleotide sequence ID" value="XM_018439351.1"/>
</dbReference>
<dbReference type="VEuPathDB" id="FungiDB:PHYBLDRAFT_187225"/>
<accession>A0A162X766</accession>
<keyword evidence="5" id="KW-0472">Membrane</keyword>
<evidence type="ECO:0000256" key="1">
    <source>
        <dbReference type="ARBA" id="ARBA00004374"/>
    </source>
</evidence>
<dbReference type="GO" id="GO:0005741">
    <property type="term" value="C:mitochondrial outer membrane"/>
    <property type="evidence" value="ECO:0007669"/>
    <property type="project" value="UniProtKB-SubCell"/>
</dbReference>
<dbReference type="STRING" id="763407.A0A162X766"/>
<dbReference type="GeneID" id="29000257"/>
<comment type="subcellular location">
    <subcellularLocation>
        <location evidence="1">Mitochondrion outer membrane</location>
        <topology evidence="1">Multi-pass membrane protein</topology>
    </subcellularLocation>
</comment>
<evidence type="ECO:0000256" key="4">
    <source>
        <dbReference type="ARBA" id="ARBA00022692"/>
    </source>
</evidence>
<proteinExistence type="inferred from homology"/>
<keyword evidence="8" id="KW-1185">Reference proteome</keyword>
<sequence>MATTTTLNPEAPLHVNALRILGVSATRSSFLNSVTSGLFKAGNTSEVLKNVQQVASKLDNLDIFDEIKVYLNTNPTVSDTVDVMIDLKEKPKGLYKTSIAVGDYEAYTAGSVAVRNIFGGAESANLSFSFGQRTKAKVEASISTPLNASPYSKLEAFVSGSIKDYSFINLYDENEKSAGIRFKGISSYGSHQVTIGMSDRDITAHPKASGTVRAHSSKNQKTFVSHSFVRDTRDSLSLPTTGHYVGMFQEVAGTGTQGEVHYVKQEMSAQYHKSLVGNELQPRENGRLILSTGLKAGLLATVDNDYSVNVSDRFYLGGPLSVRGFKAGGIGPRDGNDALGGNLFWAAGLSLVSSLPGLSHLPVKGHAFVNAGSIIEWNKNVPLADTVQELVKEPRTAAGFGLIFHHDVARVEVNFCVPLKFTSTDLPVPGLQFGLGVNFL</sequence>
<dbReference type="PANTHER" id="PTHR12815">
    <property type="entry name" value="SORTING AND ASSEMBLY MACHINERY SAMM50 PROTEIN FAMILY MEMBER"/>
    <property type="match status" value="1"/>
</dbReference>
<dbReference type="OrthoDB" id="1724197at2759"/>
<dbReference type="GO" id="GO:0045040">
    <property type="term" value="P:protein insertion into mitochondrial outer membrane"/>
    <property type="evidence" value="ECO:0007669"/>
    <property type="project" value="TreeGrafter"/>
</dbReference>
<gene>
    <name evidence="7" type="ORF">PHYBLDRAFT_187225</name>
</gene>
<feature type="domain" description="Bacterial surface antigen (D15)" evidence="6">
    <location>
        <begin position="116"/>
        <end position="439"/>
    </location>
</feature>
<dbReference type="Gene3D" id="2.40.160.50">
    <property type="entry name" value="membrane protein fhac: a member of the omp85/tpsb transporter family"/>
    <property type="match status" value="1"/>
</dbReference>
<dbReference type="Pfam" id="PF01103">
    <property type="entry name" value="Omp85"/>
    <property type="match status" value="1"/>
</dbReference>
<evidence type="ECO:0000256" key="5">
    <source>
        <dbReference type="ARBA" id="ARBA00023136"/>
    </source>
</evidence>
<name>A0A162X766_PHYB8</name>
<evidence type="ECO:0000259" key="6">
    <source>
        <dbReference type="Pfam" id="PF01103"/>
    </source>
</evidence>
<protein>
    <recommendedName>
        <fullName evidence="6">Bacterial surface antigen (D15) domain-containing protein</fullName>
    </recommendedName>
</protein>
<dbReference type="Proteomes" id="UP000077315">
    <property type="component" value="Unassembled WGS sequence"/>
</dbReference>
<dbReference type="InterPro" id="IPR000184">
    <property type="entry name" value="Bac_surfAg_D15"/>
</dbReference>
<dbReference type="AlphaFoldDB" id="A0A162X766"/>
<dbReference type="InterPro" id="IPR039910">
    <property type="entry name" value="D15-like"/>
</dbReference>
<comment type="similarity">
    <text evidence="2">Belongs to the SAM50/omp85 family.</text>
</comment>
<dbReference type="EMBL" id="KV440982">
    <property type="protein sequence ID" value="OAD72895.1"/>
    <property type="molecule type" value="Genomic_DNA"/>
</dbReference>
<evidence type="ECO:0000313" key="7">
    <source>
        <dbReference type="EMBL" id="OAD72895.1"/>
    </source>
</evidence>
<organism evidence="7 8">
    <name type="scientific">Phycomyces blakesleeanus (strain ATCC 8743b / DSM 1359 / FGSC 10004 / NBRC 33097 / NRRL 1555)</name>
    <dbReference type="NCBI Taxonomy" id="763407"/>
    <lineage>
        <taxon>Eukaryota</taxon>
        <taxon>Fungi</taxon>
        <taxon>Fungi incertae sedis</taxon>
        <taxon>Mucoromycota</taxon>
        <taxon>Mucoromycotina</taxon>
        <taxon>Mucoromycetes</taxon>
        <taxon>Mucorales</taxon>
        <taxon>Phycomycetaceae</taxon>
        <taxon>Phycomyces</taxon>
    </lineage>
</organism>
<keyword evidence="4" id="KW-0812">Transmembrane</keyword>
<keyword evidence="3" id="KW-1134">Transmembrane beta strand</keyword>
<dbReference type="PANTHER" id="PTHR12815:SF18">
    <property type="entry name" value="SORTING AND ASSEMBLY MACHINERY COMPONENT 50 HOMOLOG"/>
    <property type="match status" value="1"/>
</dbReference>
<evidence type="ECO:0000256" key="2">
    <source>
        <dbReference type="ARBA" id="ARBA00010913"/>
    </source>
</evidence>
<evidence type="ECO:0000313" key="8">
    <source>
        <dbReference type="Proteomes" id="UP000077315"/>
    </source>
</evidence>
<reference evidence="8" key="1">
    <citation type="submission" date="2015-06" db="EMBL/GenBank/DDBJ databases">
        <title>Expansion of signal transduction pathways in fungi by whole-genome duplication.</title>
        <authorList>
            <consortium name="DOE Joint Genome Institute"/>
            <person name="Corrochano L.M."/>
            <person name="Kuo A."/>
            <person name="Marcet-Houben M."/>
            <person name="Polaino S."/>
            <person name="Salamov A."/>
            <person name="Villalobos J.M."/>
            <person name="Alvarez M.I."/>
            <person name="Avalos J."/>
            <person name="Benito E.P."/>
            <person name="Benoit I."/>
            <person name="Burger G."/>
            <person name="Camino L.P."/>
            <person name="Canovas D."/>
            <person name="Cerda-Olmedo E."/>
            <person name="Cheng J.-F."/>
            <person name="Dominguez A."/>
            <person name="Elias M."/>
            <person name="Eslava A.P."/>
            <person name="Glaser F."/>
            <person name="Grimwood J."/>
            <person name="Gutierrez G."/>
            <person name="Heitman J."/>
            <person name="Henrissat B."/>
            <person name="Iturriaga E.A."/>
            <person name="Lang B.F."/>
            <person name="Lavin J.L."/>
            <person name="Lee S."/>
            <person name="Li W."/>
            <person name="Lindquist E."/>
            <person name="Lopez-Garcia S."/>
            <person name="Luque E.M."/>
            <person name="Marcos A.T."/>
            <person name="Martin J."/>
            <person name="McCluskey K."/>
            <person name="Medina H.R."/>
            <person name="Miralles-Duran A."/>
            <person name="Miyazaki A."/>
            <person name="Munoz-Torres E."/>
            <person name="Oguiza J.A."/>
            <person name="Ohm R."/>
            <person name="Olmedo M."/>
            <person name="Orejas M."/>
            <person name="Ortiz-Castellanos L."/>
            <person name="Pisabarro A.G."/>
            <person name="Rodriguez-Romero J."/>
            <person name="Ruiz-Herrera J."/>
            <person name="Ruiz-Vazquez R."/>
            <person name="Sanz C."/>
            <person name="Schackwitz W."/>
            <person name="Schmutz J."/>
            <person name="Shahriari M."/>
            <person name="Shelest E."/>
            <person name="Silva-Franco F."/>
            <person name="Soanes D."/>
            <person name="Syed K."/>
            <person name="Tagua V.G."/>
            <person name="Talbot N.J."/>
            <person name="Thon M."/>
            <person name="De vries R.P."/>
            <person name="Wiebenga A."/>
            <person name="Yadav J.S."/>
            <person name="Braun E.L."/>
            <person name="Baker S."/>
            <person name="Garre V."/>
            <person name="Horwitz B."/>
            <person name="Torres-Martinez S."/>
            <person name="Idnurm A."/>
            <person name="Herrera-Estrella A."/>
            <person name="Gabaldon T."/>
            <person name="Grigoriev I.V."/>
        </authorList>
    </citation>
    <scope>NUCLEOTIDE SEQUENCE [LARGE SCALE GENOMIC DNA]</scope>
    <source>
        <strain evidence="8">NRRL 1555(-)</strain>
    </source>
</reference>
<evidence type="ECO:0000256" key="3">
    <source>
        <dbReference type="ARBA" id="ARBA00022452"/>
    </source>
</evidence>
<dbReference type="InParanoid" id="A0A162X766"/>